<sequence>MMILRRTALSLTACALLSAGFTATAEAATDATEGAVQVTKLNACVNLISWRNSSSTRYVTAKNTCISTQCYRVEQKYIGDPLVSIPGNRTQEDAYSSTFFGQGIRIYGVSCD</sequence>
<gene>
    <name evidence="2" type="ORF">GCM10009741_54230</name>
</gene>
<evidence type="ECO:0008006" key="4">
    <source>
        <dbReference type="Google" id="ProtNLM"/>
    </source>
</evidence>
<dbReference type="EMBL" id="BAAANC010000003">
    <property type="protein sequence ID" value="GAA1544133.1"/>
    <property type="molecule type" value="Genomic_DNA"/>
</dbReference>
<dbReference type="RefSeq" id="WP_344179082.1">
    <property type="nucleotide sequence ID" value="NZ_BAAANC010000003.1"/>
</dbReference>
<comment type="caution">
    <text evidence="2">The sequence shown here is derived from an EMBL/GenBank/DDBJ whole genome shotgun (WGS) entry which is preliminary data.</text>
</comment>
<dbReference type="Proteomes" id="UP001500363">
    <property type="component" value="Unassembled WGS sequence"/>
</dbReference>
<feature type="signal peptide" evidence="1">
    <location>
        <begin position="1"/>
        <end position="27"/>
    </location>
</feature>
<protein>
    <recommendedName>
        <fullName evidence="4">Beta/gamma crystallin</fullName>
    </recommendedName>
</protein>
<evidence type="ECO:0000313" key="2">
    <source>
        <dbReference type="EMBL" id="GAA1544133.1"/>
    </source>
</evidence>
<keyword evidence="3" id="KW-1185">Reference proteome</keyword>
<reference evidence="3" key="1">
    <citation type="journal article" date="2019" name="Int. J. Syst. Evol. Microbiol.">
        <title>The Global Catalogue of Microorganisms (GCM) 10K type strain sequencing project: providing services to taxonomists for standard genome sequencing and annotation.</title>
        <authorList>
            <consortium name="The Broad Institute Genomics Platform"/>
            <consortium name="The Broad Institute Genome Sequencing Center for Infectious Disease"/>
            <person name="Wu L."/>
            <person name="Ma J."/>
        </authorList>
    </citation>
    <scope>NUCLEOTIDE SEQUENCE [LARGE SCALE GENOMIC DNA]</scope>
    <source>
        <strain evidence="3">JCM 14303</strain>
    </source>
</reference>
<organism evidence="2 3">
    <name type="scientific">Kribbella lupini</name>
    <dbReference type="NCBI Taxonomy" id="291602"/>
    <lineage>
        <taxon>Bacteria</taxon>
        <taxon>Bacillati</taxon>
        <taxon>Actinomycetota</taxon>
        <taxon>Actinomycetes</taxon>
        <taxon>Propionibacteriales</taxon>
        <taxon>Kribbellaceae</taxon>
        <taxon>Kribbella</taxon>
    </lineage>
</organism>
<accession>A0ABP4MGS2</accession>
<keyword evidence="1" id="KW-0732">Signal</keyword>
<name>A0ABP4MGS2_9ACTN</name>
<evidence type="ECO:0000256" key="1">
    <source>
        <dbReference type="SAM" id="SignalP"/>
    </source>
</evidence>
<feature type="chain" id="PRO_5047279119" description="Beta/gamma crystallin" evidence="1">
    <location>
        <begin position="28"/>
        <end position="112"/>
    </location>
</feature>
<evidence type="ECO:0000313" key="3">
    <source>
        <dbReference type="Proteomes" id="UP001500363"/>
    </source>
</evidence>
<proteinExistence type="predicted"/>